<feature type="non-terminal residue" evidence="2">
    <location>
        <position position="1"/>
    </location>
</feature>
<dbReference type="EMBL" id="BARS01048798">
    <property type="protein sequence ID" value="GAG28294.1"/>
    <property type="molecule type" value="Genomic_DNA"/>
</dbReference>
<dbReference type="AlphaFoldDB" id="X0WBG9"/>
<organism evidence="2">
    <name type="scientific">marine sediment metagenome</name>
    <dbReference type="NCBI Taxonomy" id="412755"/>
    <lineage>
        <taxon>unclassified sequences</taxon>
        <taxon>metagenomes</taxon>
        <taxon>ecological metagenomes</taxon>
    </lineage>
</organism>
<name>X0WBG9_9ZZZZ</name>
<sequence length="242" mass="24619">DVETTDIFTLTVTGFDGSTHSVSYTAAAATVADVTAGLAAAWEAETHDLCTPITAADVSSTHITLTADTAGVAFKVASTTTDGGGTDDQTLTRAATTKNEGPSDWSSTENWSGGAVPGGAANQDVYIEDSDVDILYGLDQSGIANALDSLNQAQSYTGKIASNGAYGLAGDYLQIKTAILNIGYNHGPGNPAGSGRVKIDLGATACTVTIDNTGINTDTAKPSIRLLANNAATNVRVRKGKV</sequence>
<reference evidence="2" key="1">
    <citation type="journal article" date="2014" name="Front. Microbiol.">
        <title>High frequency of phylogenetically diverse reductive dehalogenase-homologous genes in deep subseafloor sedimentary metagenomes.</title>
        <authorList>
            <person name="Kawai M."/>
            <person name="Futagami T."/>
            <person name="Toyoda A."/>
            <person name="Takaki Y."/>
            <person name="Nishi S."/>
            <person name="Hori S."/>
            <person name="Arai W."/>
            <person name="Tsubouchi T."/>
            <person name="Morono Y."/>
            <person name="Uchiyama I."/>
            <person name="Ito T."/>
            <person name="Fujiyama A."/>
            <person name="Inagaki F."/>
            <person name="Takami H."/>
        </authorList>
    </citation>
    <scope>NUCLEOTIDE SEQUENCE</scope>
    <source>
        <strain evidence="2">Expedition CK06-06</strain>
    </source>
</reference>
<comment type="caution">
    <text evidence="2">The sequence shown here is derived from an EMBL/GenBank/DDBJ whole genome shotgun (WGS) entry which is preliminary data.</text>
</comment>
<feature type="region of interest" description="Disordered" evidence="1">
    <location>
        <begin position="80"/>
        <end position="110"/>
    </location>
</feature>
<evidence type="ECO:0000313" key="2">
    <source>
        <dbReference type="EMBL" id="GAG28294.1"/>
    </source>
</evidence>
<accession>X0WBG9</accession>
<feature type="compositionally biased region" description="Polar residues" evidence="1">
    <location>
        <begin position="93"/>
        <end position="110"/>
    </location>
</feature>
<proteinExistence type="predicted"/>
<evidence type="ECO:0000256" key="1">
    <source>
        <dbReference type="SAM" id="MobiDB-lite"/>
    </source>
</evidence>
<protein>
    <submittedName>
        <fullName evidence="2">Uncharacterized protein</fullName>
    </submittedName>
</protein>
<feature type="non-terminal residue" evidence="2">
    <location>
        <position position="242"/>
    </location>
</feature>
<gene>
    <name evidence="2" type="ORF">S01H1_73068</name>
</gene>